<evidence type="ECO:0000256" key="1">
    <source>
        <dbReference type="ARBA" id="ARBA00022448"/>
    </source>
</evidence>
<dbReference type="InterPro" id="IPR003439">
    <property type="entry name" value="ABC_transporter-like_ATP-bd"/>
</dbReference>
<evidence type="ECO:0000256" key="2">
    <source>
        <dbReference type="ARBA" id="ARBA00022741"/>
    </source>
</evidence>
<evidence type="ECO:0000313" key="6">
    <source>
        <dbReference type="Proteomes" id="UP000610862"/>
    </source>
</evidence>
<accession>A0A926E911</accession>
<name>A0A926E911_9FIRM</name>
<dbReference type="SUPFAM" id="SSF52540">
    <property type="entry name" value="P-loop containing nucleoside triphosphate hydrolases"/>
    <property type="match status" value="1"/>
</dbReference>
<dbReference type="SMART" id="SM00382">
    <property type="entry name" value="AAA"/>
    <property type="match status" value="1"/>
</dbReference>
<organism evidence="5 6">
    <name type="scientific">Lentihominibacter hominis</name>
    <dbReference type="NCBI Taxonomy" id="2763645"/>
    <lineage>
        <taxon>Bacteria</taxon>
        <taxon>Bacillati</taxon>
        <taxon>Bacillota</taxon>
        <taxon>Clostridia</taxon>
        <taxon>Peptostreptococcales</taxon>
        <taxon>Anaerovoracaceae</taxon>
        <taxon>Lentihominibacter</taxon>
    </lineage>
</organism>
<dbReference type="InterPro" id="IPR003593">
    <property type="entry name" value="AAA+_ATPase"/>
</dbReference>
<keyword evidence="3 5" id="KW-0067">ATP-binding</keyword>
<proteinExistence type="predicted"/>
<feature type="domain" description="ABC transporter" evidence="4">
    <location>
        <begin position="2"/>
        <end position="241"/>
    </location>
</feature>
<dbReference type="GO" id="GO:0016887">
    <property type="term" value="F:ATP hydrolysis activity"/>
    <property type="evidence" value="ECO:0007669"/>
    <property type="project" value="InterPro"/>
</dbReference>
<dbReference type="EMBL" id="JACRTA010000002">
    <property type="protein sequence ID" value="MBC8568630.1"/>
    <property type="molecule type" value="Genomic_DNA"/>
</dbReference>
<dbReference type="RefSeq" id="WP_187525372.1">
    <property type="nucleotide sequence ID" value="NZ_JACRTA010000002.1"/>
</dbReference>
<dbReference type="InterPro" id="IPR017871">
    <property type="entry name" value="ABC_transporter-like_CS"/>
</dbReference>
<dbReference type="FunFam" id="3.40.50.300:FF:000134">
    <property type="entry name" value="Iron-enterobactin ABC transporter ATP-binding protein"/>
    <property type="match status" value="1"/>
</dbReference>
<evidence type="ECO:0000313" key="5">
    <source>
        <dbReference type="EMBL" id="MBC8568630.1"/>
    </source>
</evidence>
<dbReference type="PANTHER" id="PTHR42734">
    <property type="entry name" value="METAL TRANSPORT SYSTEM ATP-BINDING PROTEIN TM_0124-RELATED"/>
    <property type="match status" value="1"/>
</dbReference>
<dbReference type="CDD" id="cd03214">
    <property type="entry name" value="ABC_Iron-Siderophores_B12_Hemin"/>
    <property type="match status" value="1"/>
</dbReference>
<comment type="caution">
    <text evidence="5">The sequence shown here is derived from an EMBL/GenBank/DDBJ whole genome shotgun (WGS) entry which is preliminary data.</text>
</comment>
<keyword evidence="6" id="KW-1185">Reference proteome</keyword>
<dbReference type="AlphaFoldDB" id="A0A926E911"/>
<gene>
    <name evidence="5" type="ORF">H8692_07665</name>
</gene>
<reference evidence="5" key="1">
    <citation type="submission" date="2020-08" db="EMBL/GenBank/DDBJ databases">
        <title>Genome public.</title>
        <authorList>
            <person name="Liu C."/>
            <person name="Sun Q."/>
        </authorList>
    </citation>
    <scope>NUCLEOTIDE SEQUENCE</scope>
    <source>
        <strain evidence="5">NSJ-24</strain>
    </source>
</reference>
<dbReference type="GO" id="GO:0005524">
    <property type="term" value="F:ATP binding"/>
    <property type="evidence" value="ECO:0007669"/>
    <property type="project" value="UniProtKB-KW"/>
</dbReference>
<keyword evidence="1" id="KW-0813">Transport</keyword>
<sequence>MLEIKEAVFGYTGKQKKKVVIENISFALEPGKLMCFLGANGAGKTTMYRTILGFIPLLGGSIFVDGRDMQDISSNQLAKYISYVPQYHTPPFAYSVYDVVLMGRGAHISPFGSPGKEDQKIACRMLERMGIFHLKDELYTEISGGERQLALIARALTQQTKYIFMDEPAASLDFGNQMRLLREIKKLTEEGIGVCFSTHQPDQAFLVNASVLALKGKNDWSLGPAEEIITEELLKCMYDVNASVHTYTGKNGKMMKYIAAGID</sequence>
<evidence type="ECO:0000259" key="4">
    <source>
        <dbReference type="PROSITE" id="PS50893"/>
    </source>
</evidence>
<dbReference type="InterPro" id="IPR050153">
    <property type="entry name" value="Metal_Ion_Import_ABC"/>
</dbReference>
<dbReference type="PROSITE" id="PS00211">
    <property type="entry name" value="ABC_TRANSPORTER_1"/>
    <property type="match status" value="1"/>
</dbReference>
<dbReference type="Gene3D" id="3.40.50.300">
    <property type="entry name" value="P-loop containing nucleotide triphosphate hydrolases"/>
    <property type="match status" value="1"/>
</dbReference>
<dbReference type="PROSITE" id="PS50893">
    <property type="entry name" value="ABC_TRANSPORTER_2"/>
    <property type="match status" value="1"/>
</dbReference>
<dbReference type="Pfam" id="PF00005">
    <property type="entry name" value="ABC_tran"/>
    <property type="match status" value="1"/>
</dbReference>
<dbReference type="Proteomes" id="UP000610862">
    <property type="component" value="Unassembled WGS sequence"/>
</dbReference>
<keyword evidence="2" id="KW-0547">Nucleotide-binding</keyword>
<dbReference type="PANTHER" id="PTHR42734:SF19">
    <property type="entry name" value="IRON COMPOUNDS ABC TRANSPORTER, ATP-BINDING PROTEIN"/>
    <property type="match status" value="1"/>
</dbReference>
<evidence type="ECO:0000256" key="3">
    <source>
        <dbReference type="ARBA" id="ARBA00022840"/>
    </source>
</evidence>
<dbReference type="InterPro" id="IPR027417">
    <property type="entry name" value="P-loop_NTPase"/>
</dbReference>
<protein>
    <submittedName>
        <fullName evidence="5">ABC transporter ATP-binding protein</fullName>
    </submittedName>
</protein>